<evidence type="ECO:0000313" key="2">
    <source>
        <dbReference type="EMBL" id="KND98611.1"/>
    </source>
</evidence>
<protein>
    <submittedName>
        <fullName evidence="2">Uncharacterized protein</fullName>
    </submittedName>
</protein>
<reference evidence="3" key="1">
    <citation type="journal article" date="2015" name="BMC Genomics">
        <title>Draft genome of a commonly misdiagnosed multidrug resistant pathogen Candida auris.</title>
        <authorList>
            <person name="Chatterjee S."/>
            <person name="Alampalli S.V."/>
            <person name="Nageshan R.K."/>
            <person name="Chettiar S.T."/>
            <person name="Joshi S."/>
            <person name="Tatu U.S."/>
        </authorList>
    </citation>
    <scope>NUCLEOTIDE SEQUENCE [LARGE SCALE GENOMIC DNA]</scope>
    <source>
        <strain evidence="3">6684</strain>
    </source>
</reference>
<accession>A0A0L0NWQ8</accession>
<dbReference type="AlphaFoldDB" id="A0A0L0NWQ8"/>
<gene>
    <name evidence="2" type="ORF">QG37_04507</name>
</gene>
<evidence type="ECO:0000313" key="3">
    <source>
        <dbReference type="Proteomes" id="UP000037122"/>
    </source>
</evidence>
<organism evidence="2 3">
    <name type="scientific">Candidozyma auris</name>
    <name type="common">Yeast</name>
    <name type="synonym">Candida auris</name>
    <dbReference type="NCBI Taxonomy" id="498019"/>
    <lineage>
        <taxon>Eukaryota</taxon>
        <taxon>Fungi</taxon>
        <taxon>Dikarya</taxon>
        <taxon>Ascomycota</taxon>
        <taxon>Saccharomycotina</taxon>
        <taxon>Pichiomycetes</taxon>
        <taxon>Metschnikowiaceae</taxon>
        <taxon>Candidozyma</taxon>
    </lineage>
</organism>
<name>A0A0L0NWQ8_CANAR</name>
<sequence length="77" mass="8829">MKDDTSFFFFYFLLLLVCLRVIYRHGAFPMPFLHFVLAVGEGEQRRIDGLKGESKSGLVRQSVTWVARVPPEPGKKV</sequence>
<keyword evidence="1" id="KW-0472">Membrane</keyword>
<comment type="caution">
    <text evidence="2">The sequence shown here is derived from an EMBL/GenBank/DDBJ whole genome shotgun (WGS) entry which is preliminary data.</text>
</comment>
<feature type="transmembrane region" description="Helical" evidence="1">
    <location>
        <begin position="6"/>
        <end position="23"/>
    </location>
</feature>
<evidence type="ECO:0000256" key="1">
    <source>
        <dbReference type="SAM" id="Phobius"/>
    </source>
</evidence>
<keyword evidence="1" id="KW-1133">Transmembrane helix</keyword>
<dbReference type="EMBL" id="LGST01000031">
    <property type="protein sequence ID" value="KND98611.1"/>
    <property type="molecule type" value="Genomic_DNA"/>
</dbReference>
<dbReference type="VEuPathDB" id="FungiDB:QG37_04507"/>
<dbReference type="Proteomes" id="UP000037122">
    <property type="component" value="Unassembled WGS sequence"/>
</dbReference>
<keyword evidence="1" id="KW-0812">Transmembrane</keyword>
<proteinExistence type="predicted"/>